<dbReference type="Pfam" id="PF13793">
    <property type="entry name" value="Pribosyltran_N"/>
    <property type="match status" value="1"/>
</dbReference>
<dbReference type="HAMAP" id="MF_00583_B">
    <property type="entry name" value="RibP_PPkinase_B"/>
    <property type="match status" value="1"/>
</dbReference>
<evidence type="ECO:0000256" key="6">
    <source>
        <dbReference type="ARBA" id="ARBA00022777"/>
    </source>
</evidence>
<gene>
    <name evidence="12" type="primary">prs</name>
    <name evidence="14" type="ORF">FGL89_05650</name>
</gene>
<keyword evidence="2 12" id="KW-0808">Transferase</keyword>
<comment type="function">
    <text evidence="10 12">Involved in the biosynthesis of the central metabolite phospho-alpha-D-ribosyl-1-pyrophosphate (PRPP) via the transfer of pyrophosphoryl group from ATP to 1-hydroxyl of ribose-5-phosphate (Rib-5-P).</text>
</comment>
<dbReference type="PROSITE" id="PS00114">
    <property type="entry name" value="PRPP_SYNTHASE"/>
    <property type="match status" value="1"/>
</dbReference>
<comment type="similarity">
    <text evidence="11 12">Belongs to the ribose-phosphate pyrophosphokinase family. Class I subfamily.</text>
</comment>
<dbReference type="GO" id="GO:0005737">
    <property type="term" value="C:cytoplasm"/>
    <property type="evidence" value="ECO:0007669"/>
    <property type="project" value="UniProtKB-SubCell"/>
</dbReference>
<organism evidence="14 15">
    <name type="scientific">Leuconostoc carnosum</name>
    <dbReference type="NCBI Taxonomy" id="1252"/>
    <lineage>
        <taxon>Bacteria</taxon>
        <taxon>Bacillati</taxon>
        <taxon>Bacillota</taxon>
        <taxon>Bacilli</taxon>
        <taxon>Lactobacillales</taxon>
        <taxon>Lactobacillaceae</taxon>
        <taxon>Leuconostoc</taxon>
    </lineage>
</organism>
<comment type="catalytic activity">
    <reaction evidence="9 12">
        <text>D-ribose 5-phosphate + ATP = 5-phospho-alpha-D-ribose 1-diphosphate + AMP + H(+)</text>
        <dbReference type="Rhea" id="RHEA:15609"/>
        <dbReference type="ChEBI" id="CHEBI:15378"/>
        <dbReference type="ChEBI" id="CHEBI:30616"/>
        <dbReference type="ChEBI" id="CHEBI:58017"/>
        <dbReference type="ChEBI" id="CHEBI:78346"/>
        <dbReference type="ChEBI" id="CHEBI:456215"/>
        <dbReference type="EC" id="2.7.6.1"/>
    </reaction>
</comment>
<dbReference type="AlphaFoldDB" id="A0AAE6IKJ0"/>
<evidence type="ECO:0000256" key="11">
    <source>
        <dbReference type="ARBA" id="ARBA00061444"/>
    </source>
</evidence>
<dbReference type="NCBIfam" id="NF002320">
    <property type="entry name" value="PRK01259.1"/>
    <property type="match status" value="1"/>
</dbReference>
<dbReference type="OMA" id="YFGWARQ"/>
<comment type="pathway">
    <text evidence="1 12">Metabolic intermediate biosynthesis; 5-phospho-alpha-D-ribose 1-diphosphate biosynthesis; 5-phospho-alpha-D-ribose 1-diphosphate from D-ribose 5-phosphate (route I): step 1/1.</text>
</comment>
<evidence type="ECO:0000256" key="10">
    <source>
        <dbReference type="ARBA" id="ARBA00054914"/>
    </source>
</evidence>
<evidence type="ECO:0000313" key="14">
    <source>
        <dbReference type="EMBL" id="QEA33644.1"/>
    </source>
</evidence>
<keyword evidence="8 12" id="KW-0460">Magnesium</keyword>
<keyword evidence="3 12" id="KW-0479">Metal-binding</keyword>
<name>A0AAE6IKJ0_LEUCA</name>
<evidence type="ECO:0000256" key="9">
    <source>
        <dbReference type="ARBA" id="ARBA00049535"/>
    </source>
</evidence>
<dbReference type="CDD" id="cd06223">
    <property type="entry name" value="PRTases_typeI"/>
    <property type="match status" value="1"/>
</dbReference>
<feature type="active site" evidence="12">
    <location>
        <position position="199"/>
    </location>
</feature>
<dbReference type="PANTHER" id="PTHR10210">
    <property type="entry name" value="RIBOSE-PHOSPHATE DIPHOSPHOKINASE FAMILY MEMBER"/>
    <property type="match status" value="1"/>
</dbReference>
<keyword evidence="12" id="KW-0963">Cytoplasm</keyword>
<accession>A0AAE6IKJ0</accession>
<keyword evidence="4 12" id="KW-0545">Nucleotide biosynthesis</keyword>
<evidence type="ECO:0000256" key="8">
    <source>
        <dbReference type="ARBA" id="ARBA00022842"/>
    </source>
</evidence>
<feature type="binding site" evidence="12">
    <location>
        <begin position="229"/>
        <end position="233"/>
    </location>
    <ligand>
        <name>D-ribose 5-phosphate</name>
        <dbReference type="ChEBI" id="CHEBI:78346"/>
    </ligand>
</feature>
<feature type="binding site" evidence="12">
    <location>
        <position position="225"/>
    </location>
    <ligand>
        <name>D-ribose 5-phosphate</name>
        <dbReference type="ChEBI" id="CHEBI:78346"/>
    </ligand>
</feature>
<evidence type="ECO:0000313" key="15">
    <source>
        <dbReference type="Proteomes" id="UP000321332"/>
    </source>
</evidence>
<dbReference type="GO" id="GO:0006164">
    <property type="term" value="P:purine nucleotide biosynthetic process"/>
    <property type="evidence" value="ECO:0007669"/>
    <property type="project" value="TreeGrafter"/>
</dbReference>
<dbReference type="FunFam" id="3.40.50.2020:FF:000001">
    <property type="entry name" value="Ribose-phosphate pyrophosphokinase"/>
    <property type="match status" value="1"/>
</dbReference>
<dbReference type="InterPro" id="IPR000842">
    <property type="entry name" value="PRib_PP_synth_CS"/>
</dbReference>
<dbReference type="GO" id="GO:0009156">
    <property type="term" value="P:ribonucleoside monophosphate biosynthetic process"/>
    <property type="evidence" value="ECO:0007669"/>
    <property type="project" value="InterPro"/>
</dbReference>
<dbReference type="GO" id="GO:0000287">
    <property type="term" value="F:magnesium ion binding"/>
    <property type="evidence" value="ECO:0007669"/>
    <property type="project" value="UniProtKB-UniRule"/>
</dbReference>
<keyword evidence="5 12" id="KW-0547">Nucleotide-binding</keyword>
<proteinExistence type="inferred from homology"/>
<dbReference type="Gene3D" id="3.40.50.2020">
    <property type="match status" value="2"/>
</dbReference>
<feature type="binding site" evidence="12">
    <location>
        <begin position="39"/>
        <end position="41"/>
    </location>
    <ligand>
        <name>ATP</name>
        <dbReference type="ChEBI" id="CHEBI:30616"/>
    </ligand>
</feature>
<dbReference type="InterPro" id="IPR029057">
    <property type="entry name" value="PRTase-like"/>
</dbReference>
<dbReference type="GeneID" id="61187225"/>
<evidence type="ECO:0000256" key="2">
    <source>
        <dbReference type="ARBA" id="ARBA00022679"/>
    </source>
</evidence>
<comment type="cofactor">
    <cofactor evidence="12">
        <name>Mg(2+)</name>
        <dbReference type="ChEBI" id="CHEBI:18420"/>
    </cofactor>
    <text evidence="12">Binds 2 Mg(2+) ions per subunit.</text>
</comment>
<evidence type="ECO:0000259" key="13">
    <source>
        <dbReference type="Pfam" id="PF13793"/>
    </source>
</evidence>
<evidence type="ECO:0000256" key="12">
    <source>
        <dbReference type="HAMAP-Rule" id="MF_00583"/>
    </source>
</evidence>
<dbReference type="GO" id="GO:0016301">
    <property type="term" value="F:kinase activity"/>
    <property type="evidence" value="ECO:0007669"/>
    <property type="project" value="UniProtKB-KW"/>
</dbReference>
<dbReference type="InterPro" id="IPR000836">
    <property type="entry name" value="PRTase_dom"/>
</dbReference>
<feature type="domain" description="Ribose-phosphate pyrophosphokinase N-terminal" evidence="13">
    <location>
        <begin position="6"/>
        <end position="122"/>
    </location>
</feature>
<comment type="subcellular location">
    <subcellularLocation>
        <location evidence="12">Cytoplasm</location>
    </subcellularLocation>
</comment>
<dbReference type="InterPro" id="IPR005946">
    <property type="entry name" value="Rib-P_diPkinase"/>
</dbReference>
<protein>
    <recommendedName>
        <fullName evidence="12">Ribose-phosphate pyrophosphokinase</fullName>
        <shortName evidence="12">RPPK</shortName>
        <ecNumber evidence="12">2.7.6.1</ecNumber>
    </recommendedName>
    <alternativeName>
        <fullName evidence="12">5-phospho-D-ribosyl alpha-1-diphosphate synthase</fullName>
    </alternativeName>
    <alternativeName>
        <fullName evidence="12">Phosphoribosyl diphosphate synthase</fullName>
    </alternativeName>
    <alternativeName>
        <fullName evidence="12">Phosphoribosyl pyrophosphate synthase</fullName>
        <shortName evidence="12">P-Rib-PP synthase</shortName>
        <shortName evidence="12">PRPP synthase</shortName>
        <shortName evidence="12">PRPPase</shortName>
    </alternativeName>
</protein>
<dbReference type="GO" id="GO:0005524">
    <property type="term" value="F:ATP binding"/>
    <property type="evidence" value="ECO:0007669"/>
    <property type="project" value="UniProtKB-KW"/>
</dbReference>
<dbReference type="EC" id="2.7.6.1" evidence="12"/>
<dbReference type="Pfam" id="PF14572">
    <property type="entry name" value="Pribosyl_synth"/>
    <property type="match status" value="1"/>
</dbReference>
<feature type="binding site" evidence="12">
    <location>
        <position position="132"/>
    </location>
    <ligand>
        <name>Mg(2+)</name>
        <dbReference type="ChEBI" id="CHEBI:18420"/>
    </ligand>
</feature>
<dbReference type="RefSeq" id="WP_014974938.1">
    <property type="nucleotide sequence ID" value="NZ_CP042374.1"/>
</dbReference>
<dbReference type="SUPFAM" id="SSF53271">
    <property type="entry name" value="PRTase-like"/>
    <property type="match status" value="1"/>
</dbReference>
<keyword evidence="6 12" id="KW-0418">Kinase</keyword>
<reference evidence="14 15" key="1">
    <citation type="submission" date="2019-06" db="EMBL/GenBank/DDBJ databases">
        <title>Genome analyses of bacteria isolated from kimchi.</title>
        <authorList>
            <person name="Lee S."/>
            <person name="Ahn S."/>
            <person name="Roh S."/>
        </authorList>
    </citation>
    <scope>NUCLEOTIDE SEQUENCE [LARGE SCALE GENOMIC DNA]</scope>
    <source>
        <strain evidence="14 15">CBA3620</strain>
    </source>
</reference>
<dbReference type="GO" id="GO:0004749">
    <property type="term" value="F:ribose phosphate diphosphokinase activity"/>
    <property type="evidence" value="ECO:0007669"/>
    <property type="project" value="UniProtKB-UniRule"/>
</dbReference>
<dbReference type="NCBIfam" id="NF002618">
    <property type="entry name" value="PRK02269.1"/>
    <property type="match status" value="1"/>
</dbReference>
<dbReference type="PANTHER" id="PTHR10210:SF41">
    <property type="entry name" value="RIBOSE-PHOSPHATE PYROPHOSPHOKINASE 1, CHLOROPLASTIC"/>
    <property type="match status" value="1"/>
</dbReference>
<dbReference type="InterPro" id="IPR029099">
    <property type="entry name" value="Pribosyltran_N"/>
</dbReference>
<sequence length="327" mass="35808">MPEPKLKLFSLSSNEPLAEKIAASVGVPLSEISVKRFADGEVQINIEESIRGDNVFVIQSTSAPVNDNLMELLIMIDALRRASANQINVVLPYYGYARQDRKARSREPITAKLVANMLERAGATRVLALDLHAAQIQGFFDIPMDHLQGAPLLADYLIETGIADKKNAVVVSPDHGGMTRARNLNNMLELESPVAVIDKRRPKPNVAEIGSIVGDVAGKTAIMIDDMIDTAGTITQGAQLIMEHGAKEVYVVASHAVFSGPAVERLQNSVFKKVILTDSINLPENKKFDKLEIVSVGELIGEAIRRISNNEAISSLFKTRFHRRLHD</sequence>
<dbReference type="EMBL" id="CP042374">
    <property type="protein sequence ID" value="QEA33644.1"/>
    <property type="molecule type" value="Genomic_DNA"/>
</dbReference>
<feature type="binding site" evidence="12">
    <location>
        <position position="201"/>
    </location>
    <ligand>
        <name>D-ribose 5-phosphate</name>
        <dbReference type="ChEBI" id="CHEBI:78346"/>
    </ligand>
</feature>
<evidence type="ECO:0000256" key="4">
    <source>
        <dbReference type="ARBA" id="ARBA00022727"/>
    </source>
</evidence>
<evidence type="ECO:0000256" key="1">
    <source>
        <dbReference type="ARBA" id="ARBA00004996"/>
    </source>
</evidence>
<dbReference type="SMART" id="SM01400">
    <property type="entry name" value="Pribosyltran_N"/>
    <property type="match status" value="1"/>
</dbReference>
<evidence type="ECO:0000256" key="7">
    <source>
        <dbReference type="ARBA" id="ARBA00022840"/>
    </source>
</evidence>
<evidence type="ECO:0000256" key="3">
    <source>
        <dbReference type="ARBA" id="ARBA00022723"/>
    </source>
</evidence>
<comment type="subunit">
    <text evidence="12">Homohexamer.</text>
</comment>
<keyword evidence="7 12" id="KW-0067">ATP-binding</keyword>
<dbReference type="NCBIfam" id="TIGR01251">
    <property type="entry name" value="ribP_PPkin"/>
    <property type="match status" value="1"/>
</dbReference>
<dbReference type="Proteomes" id="UP000321332">
    <property type="component" value="Chromosome"/>
</dbReference>
<evidence type="ECO:0000256" key="5">
    <source>
        <dbReference type="ARBA" id="ARBA00022741"/>
    </source>
</evidence>
<dbReference type="InterPro" id="IPR037515">
    <property type="entry name" value="Rib-P_diPkinase_bac"/>
</dbReference>
<dbReference type="GO" id="GO:0002189">
    <property type="term" value="C:ribose phosphate diphosphokinase complex"/>
    <property type="evidence" value="ECO:0007669"/>
    <property type="project" value="TreeGrafter"/>
</dbReference>
<dbReference type="GO" id="GO:0006015">
    <property type="term" value="P:5-phosphoribose 1-diphosphate biosynthetic process"/>
    <property type="evidence" value="ECO:0007669"/>
    <property type="project" value="UniProtKB-UniRule"/>
</dbReference>
<feature type="binding site" evidence="12">
    <location>
        <begin position="98"/>
        <end position="99"/>
    </location>
    <ligand>
        <name>ATP</name>
        <dbReference type="ChEBI" id="CHEBI:30616"/>
    </ligand>
</feature>
<feature type="binding site" evidence="12">
    <location>
        <position position="174"/>
    </location>
    <ligand>
        <name>Mg(2+)</name>
        <dbReference type="ChEBI" id="CHEBI:18420"/>
    </ligand>
</feature>